<feature type="chain" id="PRO_5047306005" evidence="1">
    <location>
        <begin position="24"/>
        <end position="291"/>
    </location>
</feature>
<comment type="caution">
    <text evidence="2">The sequence shown here is derived from an EMBL/GenBank/DDBJ whole genome shotgun (WGS) entry which is preliminary data.</text>
</comment>
<evidence type="ECO:0000313" key="2">
    <source>
        <dbReference type="EMBL" id="MFD2671142.1"/>
    </source>
</evidence>
<dbReference type="EMBL" id="JBHUMM010000009">
    <property type="protein sequence ID" value="MFD2671142.1"/>
    <property type="molecule type" value="Genomic_DNA"/>
</dbReference>
<organism evidence="2 3">
    <name type="scientific">Marinicrinis sediminis</name>
    <dbReference type="NCBI Taxonomy" id="1652465"/>
    <lineage>
        <taxon>Bacteria</taxon>
        <taxon>Bacillati</taxon>
        <taxon>Bacillota</taxon>
        <taxon>Bacilli</taxon>
        <taxon>Bacillales</taxon>
        <taxon>Paenibacillaceae</taxon>
    </lineage>
</organism>
<proteinExistence type="predicted"/>
<feature type="signal peptide" evidence="1">
    <location>
        <begin position="1"/>
        <end position="23"/>
    </location>
</feature>
<name>A0ABW5RAM8_9BACL</name>
<dbReference type="Proteomes" id="UP001597497">
    <property type="component" value="Unassembled WGS sequence"/>
</dbReference>
<keyword evidence="1" id="KW-0732">Signal</keyword>
<keyword evidence="3" id="KW-1185">Reference proteome</keyword>
<sequence length="291" mass="32746">MRKNLLLVVIFVLAIIAPTSAFASNSVQTSNDKEVEKFIEKYGEAINEANTDLLSIYQASKNDSDEQQKIKDFYEKKEIKELLHKVRREFNDNPELETKYIENVDAFDLRKVAEKLPINSLKLNSAEKKIVTMEDGSFTQVTEEFGKVNSNELLMSASSQEFDAYRYIRYDDDDYYHRWTYTIVHLFYPDTKLALMSYMSATIGKLTISNATTTGTFSQVPIVSVSSSASVIRSSGSSSTAAKTSGSYQVTFAGMNGVGLHVENYDLNASYRLDVSDRYGAFLDTTLTVVQ</sequence>
<protein>
    <submittedName>
        <fullName evidence="2">Uncharacterized protein</fullName>
    </submittedName>
</protein>
<evidence type="ECO:0000256" key="1">
    <source>
        <dbReference type="SAM" id="SignalP"/>
    </source>
</evidence>
<gene>
    <name evidence="2" type="ORF">ACFSUC_05945</name>
</gene>
<reference evidence="3" key="1">
    <citation type="journal article" date="2019" name="Int. J. Syst. Evol. Microbiol.">
        <title>The Global Catalogue of Microorganisms (GCM) 10K type strain sequencing project: providing services to taxonomists for standard genome sequencing and annotation.</title>
        <authorList>
            <consortium name="The Broad Institute Genomics Platform"/>
            <consortium name="The Broad Institute Genome Sequencing Center for Infectious Disease"/>
            <person name="Wu L."/>
            <person name="Ma J."/>
        </authorList>
    </citation>
    <scope>NUCLEOTIDE SEQUENCE [LARGE SCALE GENOMIC DNA]</scope>
    <source>
        <strain evidence="3">KCTC 33676</strain>
    </source>
</reference>
<accession>A0ABW5RAM8</accession>
<dbReference type="RefSeq" id="WP_379928571.1">
    <property type="nucleotide sequence ID" value="NZ_JBHUMM010000009.1"/>
</dbReference>
<evidence type="ECO:0000313" key="3">
    <source>
        <dbReference type="Proteomes" id="UP001597497"/>
    </source>
</evidence>